<reference evidence="1 2" key="1">
    <citation type="submission" date="2024-11" db="EMBL/GenBank/DDBJ databases">
        <title>First Report of Moraxella oculi in Brazil in an Infectious Bovine Keratoconjunctivitis Outbreak.</title>
        <authorList>
            <person name="Carvalho C.V."/>
            <person name="Domingues R."/>
            <person name="Coutinho C."/>
            <person name="Honorio N.T.B.S."/>
            <person name="Faza D.R.L.R."/>
            <person name="Carvalho W.A."/>
            <person name="Machado A.B.F."/>
            <person name="Martins M.F."/>
            <person name="Gaspar E.B."/>
        </authorList>
    </citation>
    <scope>NUCLEOTIDE SEQUENCE [LARGE SCALE GENOMIC DNA]</scope>
    <source>
        <strain evidence="1 2">2117LE</strain>
    </source>
</reference>
<sequence length="104" mass="11765">MMLNIIQYLMSKQPIAGKRDKVKQTDAEKKLIEFNIPPNSEFYNFYKNFFCGHIVCNVDASAKMCDILPPQGLDAAIYAHKNWNIPKNYILFTTGEGGGGIFTI</sequence>
<gene>
    <name evidence="1" type="ORF">ACJHVH_09125</name>
</gene>
<proteinExistence type="predicted"/>
<keyword evidence="2" id="KW-1185">Reference proteome</keyword>
<protein>
    <recommendedName>
        <fullName evidence="3">Knr4/Smi1-like domain-containing protein</fullName>
    </recommendedName>
</protein>
<organism evidence="1 2">
    <name type="scientific">Moraxella oculi</name>
    <dbReference type="NCBI Taxonomy" id="2940516"/>
    <lineage>
        <taxon>Bacteria</taxon>
        <taxon>Pseudomonadati</taxon>
        <taxon>Pseudomonadota</taxon>
        <taxon>Gammaproteobacteria</taxon>
        <taxon>Moraxellales</taxon>
        <taxon>Moraxellaceae</taxon>
        <taxon>Moraxella</taxon>
    </lineage>
</organism>
<dbReference type="Proteomes" id="UP001624684">
    <property type="component" value="Unassembled WGS sequence"/>
</dbReference>
<accession>A0ABW8U995</accession>
<dbReference type="EMBL" id="JBJJXE010000030">
    <property type="protein sequence ID" value="MFL1733130.1"/>
    <property type="molecule type" value="Genomic_DNA"/>
</dbReference>
<comment type="caution">
    <text evidence="1">The sequence shown here is derived from an EMBL/GenBank/DDBJ whole genome shotgun (WGS) entry which is preliminary data.</text>
</comment>
<evidence type="ECO:0000313" key="1">
    <source>
        <dbReference type="EMBL" id="MFL1733130.1"/>
    </source>
</evidence>
<name>A0ABW8U995_9GAMM</name>
<evidence type="ECO:0000313" key="2">
    <source>
        <dbReference type="Proteomes" id="UP001624684"/>
    </source>
</evidence>
<dbReference type="RefSeq" id="WP_407069617.1">
    <property type="nucleotide sequence ID" value="NZ_JBJJXE010000030.1"/>
</dbReference>
<evidence type="ECO:0008006" key="3">
    <source>
        <dbReference type="Google" id="ProtNLM"/>
    </source>
</evidence>